<accession>A0A1G2SN96</accession>
<proteinExistence type="predicted"/>
<dbReference type="EMBL" id="MHUZ01000005">
    <property type="protein sequence ID" value="OHA86282.1"/>
    <property type="molecule type" value="Genomic_DNA"/>
</dbReference>
<evidence type="ECO:0000313" key="2">
    <source>
        <dbReference type="Proteomes" id="UP000178168"/>
    </source>
</evidence>
<dbReference type="AlphaFoldDB" id="A0A1G2SN96"/>
<dbReference type="STRING" id="1802730.A2591_01830"/>
<comment type="caution">
    <text evidence="1">The sequence shown here is derived from an EMBL/GenBank/DDBJ whole genome shotgun (WGS) entry which is preliminary data.</text>
</comment>
<reference evidence="1 2" key="1">
    <citation type="journal article" date="2016" name="Nat. Commun.">
        <title>Thousands of microbial genomes shed light on interconnected biogeochemical processes in an aquifer system.</title>
        <authorList>
            <person name="Anantharaman K."/>
            <person name="Brown C.T."/>
            <person name="Hug L.A."/>
            <person name="Sharon I."/>
            <person name="Castelle C.J."/>
            <person name="Probst A.J."/>
            <person name="Thomas B.C."/>
            <person name="Singh A."/>
            <person name="Wilkins M.J."/>
            <person name="Karaoz U."/>
            <person name="Brodie E.L."/>
            <person name="Williams K.H."/>
            <person name="Hubbard S.S."/>
            <person name="Banfield J.F."/>
        </authorList>
    </citation>
    <scope>NUCLEOTIDE SEQUENCE [LARGE SCALE GENOMIC DNA]</scope>
</reference>
<evidence type="ECO:0000313" key="1">
    <source>
        <dbReference type="EMBL" id="OHA86282.1"/>
    </source>
</evidence>
<organism evidence="1 2">
    <name type="scientific">Candidatus Yonathbacteria bacterium RIFOXYD1_FULL_52_36</name>
    <dbReference type="NCBI Taxonomy" id="1802730"/>
    <lineage>
        <taxon>Bacteria</taxon>
        <taxon>Candidatus Yonathiibacteriota</taxon>
    </lineage>
</organism>
<dbReference type="Proteomes" id="UP000178168">
    <property type="component" value="Unassembled WGS sequence"/>
</dbReference>
<sequence length="71" mass="7792">MADVRDDLGMELSSKAKNELREILGKEIDAEVVDGFSDEDINNIGLLLLNTLAESLKMDVAGPELRARTCE</sequence>
<protein>
    <submittedName>
        <fullName evidence="1">Uncharacterized protein</fullName>
    </submittedName>
</protein>
<gene>
    <name evidence="1" type="ORF">A2591_01830</name>
</gene>
<name>A0A1G2SN96_9BACT</name>